<sequence>MKSPLYDVLLGNIPGGKCPGIAQQQKAMMTEKQSRKEHNIKSLLNMGNTVADLIQKQNNDSFLENCRKLAERKELKCTRKQKKSWFGYKRGILY</sequence>
<dbReference type="Proteomes" id="UP000735302">
    <property type="component" value="Unassembled WGS sequence"/>
</dbReference>
<gene>
    <name evidence="1" type="ORF">PoB_000080700</name>
</gene>
<dbReference type="AlphaFoldDB" id="A0AAV3XWS9"/>
<reference evidence="1 2" key="1">
    <citation type="journal article" date="2021" name="Elife">
        <title>Chloroplast acquisition without the gene transfer in kleptoplastic sea slugs, Plakobranchus ocellatus.</title>
        <authorList>
            <person name="Maeda T."/>
            <person name="Takahashi S."/>
            <person name="Yoshida T."/>
            <person name="Shimamura S."/>
            <person name="Takaki Y."/>
            <person name="Nagai Y."/>
            <person name="Toyoda A."/>
            <person name="Suzuki Y."/>
            <person name="Arimoto A."/>
            <person name="Ishii H."/>
            <person name="Satoh N."/>
            <person name="Nishiyama T."/>
            <person name="Hasebe M."/>
            <person name="Maruyama T."/>
            <person name="Minagawa J."/>
            <person name="Obokata J."/>
            <person name="Shigenobu S."/>
        </authorList>
    </citation>
    <scope>NUCLEOTIDE SEQUENCE [LARGE SCALE GENOMIC DNA]</scope>
</reference>
<organism evidence="1 2">
    <name type="scientific">Plakobranchus ocellatus</name>
    <dbReference type="NCBI Taxonomy" id="259542"/>
    <lineage>
        <taxon>Eukaryota</taxon>
        <taxon>Metazoa</taxon>
        <taxon>Spiralia</taxon>
        <taxon>Lophotrochozoa</taxon>
        <taxon>Mollusca</taxon>
        <taxon>Gastropoda</taxon>
        <taxon>Heterobranchia</taxon>
        <taxon>Euthyneura</taxon>
        <taxon>Panpulmonata</taxon>
        <taxon>Sacoglossa</taxon>
        <taxon>Placobranchoidea</taxon>
        <taxon>Plakobranchidae</taxon>
        <taxon>Plakobranchus</taxon>
    </lineage>
</organism>
<name>A0AAV3XWS9_9GAST</name>
<accession>A0AAV3XWS9</accession>
<proteinExistence type="predicted"/>
<dbReference type="EMBL" id="BLXT01000074">
    <property type="protein sequence ID" value="GFN74301.1"/>
    <property type="molecule type" value="Genomic_DNA"/>
</dbReference>
<evidence type="ECO:0000313" key="1">
    <source>
        <dbReference type="EMBL" id="GFN74301.1"/>
    </source>
</evidence>
<comment type="caution">
    <text evidence="1">The sequence shown here is derived from an EMBL/GenBank/DDBJ whole genome shotgun (WGS) entry which is preliminary data.</text>
</comment>
<protein>
    <submittedName>
        <fullName evidence="1">Uncharacterized protein</fullName>
    </submittedName>
</protein>
<evidence type="ECO:0000313" key="2">
    <source>
        <dbReference type="Proteomes" id="UP000735302"/>
    </source>
</evidence>
<keyword evidence="2" id="KW-1185">Reference proteome</keyword>